<gene>
    <name evidence="2" type="ORF">H9X83_12745</name>
</gene>
<keyword evidence="3" id="KW-1185">Reference proteome</keyword>
<dbReference type="RefSeq" id="WP_205134621.1">
    <property type="nucleotide sequence ID" value="NZ_JACSNT010000036.1"/>
</dbReference>
<organism evidence="2 3">
    <name type="scientific">Anaerotignum lactatifermentans</name>
    <dbReference type="NCBI Taxonomy" id="160404"/>
    <lineage>
        <taxon>Bacteria</taxon>
        <taxon>Bacillati</taxon>
        <taxon>Bacillota</taxon>
        <taxon>Clostridia</taxon>
        <taxon>Lachnospirales</taxon>
        <taxon>Anaerotignaceae</taxon>
        <taxon>Anaerotignum</taxon>
    </lineage>
</organism>
<dbReference type="PANTHER" id="PTHR30399:SF1">
    <property type="entry name" value="UTP PYROPHOSPHATASE"/>
    <property type="match status" value="1"/>
</dbReference>
<dbReference type="CDD" id="cd07344">
    <property type="entry name" value="M48_yhfN_like"/>
    <property type="match status" value="1"/>
</dbReference>
<evidence type="ECO:0000313" key="3">
    <source>
        <dbReference type="Proteomes" id="UP000729290"/>
    </source>
</evidence>
<dbReference type="EMBL" id="JACSNV010000039">
    <property type="protein sequence ID" value="MBM6878995.1"/>
    <property type="molecule type" value="Genomic_DNA"/>
</dbReference>
<sequence>MKRRSLGPMEAHSETHSIEYEGIEIEYQLIRKDVKYINLRVNKYSQVVVSAAKRVPFSVIEEFVQSKALWIITHLAEVEKLRHAQPSGMLHDGKTVYYLGKPLTLTLAQGSPQITRTETSVHMVTRQIHPQELRSEYLEWLRKEAETVFPKILEQIYPLVKELEVPYPSIQIRNMRSIWGSCTVEGASIRLNLQLMKAAPECIEQVVLHELLHFCQPDHSKKFYRLMEERMPDWKARKELLETEFKDGI</sequence>
<reference evidence="2 3" key="1">
    <citation type="journal article" date="2021" name="Sci. Rep.">
        <title>The distribution of antibiotic resistance genes in chicken gut microbiota commensals.</title>
        <authorList>
            <person name="Juricova H."/>
            <person name="Matiasovicova J."/>
            <person name="Kubasova T."/>
            <person name="Cejkova D."/>
            <person name="Rychlik I."/>
        </authorList>
    </citation>
    <scope>NUCLEOTIDE SEQUENCE [LARGE SCALE GENOMIC DNA]</scope>
    <source>
        <strain evidence="2 3">An431b</strain>
    </source>
</reference>
<protein>
    <submittedName>
        <fullName evidence="2">M48 family metallopeptidase</fullName>
    </submittedName>
</protein>
<dbReference type="InterPro" id="IPR053136">
    <property type="entry name" value="UTP_pyrophosphatase-like"/>
</dbReference>
<dbReference type="PANTHER" id="PTHR30399">
    <property type="entry name" value="UNCHARACTERIZED PROTEIN YGJP"/>
    <property type="match status" value="1"/>
</dbReference>
<dbReference type="Proteomes" id="UP000729290">
    <property type="component" value="Unassembled WGS sequence"/>
</dbReference>
<comment type="caution">
    <text evidence="2">The sequence shown here is derived from an EMBL/GenBank/DDBJ whole genome shotgun (WGS) entry which is preliminary data.</text>
</comment>
<dbReference type="InterPro" id="IPR002725">
    <property type="entry name" value="YgjP-like_metallopeptidase"/>
</dbReference>
<proteinExistence type="predicted"/>
<evidence type="ECO:0000259" key="1">
    <source>
        <dbReference type="Pfam" id="PF01863"/>
    </source>
</evidence>
<dbReference type="Gene3D" id="3.30.2010.10">
    <property type="entry name" value="Metalloproteases ('zincins'), catalytic domain"/>
    <property type="match status" value="1"/>
</dbReference>
<name>A0ABS2GE61_9FIRM</name>
<accession>A0ABS2GE61</accession>
<evidence type="ECO:0000313" key="2">
    <source>
        <dbReference type="EMBL" id="MBM6878995.1"/>
    </source>
</evidence>
<feature type="domain" description="YgjP-like metallopeptidase" evidence="1">
    <location>
        <begin position="35"/>
        <end position="243"/>
    </location>
</feature>
<dbReference type="Pfam" id="PF01863">
    <property type="entry name" value="YgjP-like"/>
    <property type="match status" value="1"/>
</dbReference>